<proteinExistence type="predicted"/>
<name>A0A518BRQ5_9BACT</name>
<feature type="transmembrane region" description="Helical" evidence="1">
    <location>
        <begin position="269"/>
        <end position="288"/>
    </location>
</feature>
<keyword evidence="1" id="KW-0812">Transmembrane</keyword>
<sequence>MPRVLSSPRVATIAAAAVTVALLAAVAGDATPLLRGPAPWPPEWQWGLREATPEHGVAGAVLWSVVLIALVVGAGSARLDRAGRLVVTGWLLAASIGSLGLTTSLAAMEDGHGAVDVLVRRTLSKGFTSYHTVAVSEDARDVGVFLARFDELLPDLPTHARAHPPGPIVFYRALHGLVTSSPGLERALVARGEAGGYREPLRGPPTQDAHVASALLGALVLLAVASLAPLACAAFARALGASRSRATGIGALTALVPGLALMTPTFDQLLVPLLLTVVALLATATAPGRNAAQRWALATSAGALAGVCVFCSFGAPIFMAVGGLMAAASSLARGSRPGRDVAAPMALAAAVCALGFFVPMLVGYDPIAGLRAALGVHAEEFTSRRSYGAWVLFNLWDLFVFAGPPLGVLLIARLTRREGGLAASVAWTLAISLLLLDLSGVVRGEAGRIWVPLMPYVLVAALIDDERAERNPAAECARPVWVVLAALLALTCIVLRWHWRLP</sequence>
<keyword evidence="1" id="KW-1133">Transmembrane helix</keyword>
<feature type="transmembrane region" description="Helical" evidence="1">
    <location>
        <begin position="341"/>
        <end position="362"/>
    </location>
</feature>
<dbReference type="RefSeq" id="WP_145069765.1">
    <property type="nucleotide sequence ID" value="NZ_CP036287.1"/>
</dbReference>
<protein>
    <recommendedName>
        <fullName evidence="4">Glycosyltransferase RgtA/B/C/D-like domain-containing protein</fullName>
    </recommendedName>
</protein>
<evidence type="ECO:0008006" key="4">
    <source>
        <dbReference type="Google" id="ProtNLM"/>
    </source>
</evidence>
<reference evidence="2 3" key="1">
    <citation type="submission" date="2019-02" db="EMBL/GenBank/DDBJ databases">
        <title>Deep-cultivation of Planctomycetes and their phenomic and genomic characterization uncovers novel biology.</title>
        <authorList>
            <person name="Wiegand S."/>
            <person name="Jogler M."/>
            <person name="Boedeker C."/>
            <person name="Pinto D."/>
            <person name="Vollmers J."/>
            <person name="Rivas-Marin E."/>
            <person name="Kohn T."/>
            <person name="Peeters S.H."/>
            <person name="Heuer A."/>
            <person name="Rast P."/>
            <person name="Oberbeckmann S."/>
            <person name="Bunk B."/>
            <person name="Jeske O."/>
            <person name="Meyerdierks A."/>
            <person name="Storesund J.E."/>
            <person name="Kallscheuer N."/>
            <person name="Luecker S."/>
            <person name="Lage O.M."/>
            <person name="Pohl T."/>
            <person name="Merkel B.J."/>
            <person name="Hornburger P."/>
            <person name="Mueller R.-W."/>
            <person name="Bruemmer F."/>
            <person name="Labrenz M."/>
            <person name="Spormann A.M."/>
            <person name="Op den Camp H."/>
            <person name="Overmann J."/>
            <person name="Amann R."/>
            <person name="Jetten M.S.M."/>
            <person name="Mascher T."/>
            <person name="Medema M.H."/>
            <person name="Devos D.P."/>
            <person name="Kaster A.-K."/>
            <person name="Ovreas L."/>
            <person name="Rohde M."/>
            <person name="Galperin M.Y."/>
            <person name="Jogler C."/>
        </authorList>
    </citation>
    <scope>NUCLEOTIDE SEQUENCE [LARGE SCALE GENOMIC DNA]</scope>
    <source>
        <strain evidence="2 3">Pla133</strain>
    </source>
</reference>
<feature type="transmembrane region" description="Helical" evidence="1">
    <location>
        <begin position="211"/>
        <end position="234"/>
    </location>
</feature>
<evidence type="ECO:0000256" key="1">
    <source>
        <dbReference type="SAM" id="Phobius"/>
    </source>
</evidence>
<feature type="transmembrane region" description="Helical" evidence="1">
    <location>
        <begin position="295"/>
        <end position="321"/>
    </location>
</feature>
<feature type="transmembrane region" description="Helical" evidence="1">
    <location>
        <begin position="85"/>
        <end position="108"/>
    </location>
</feature>
<evidence type="ECO:0000313" key="2">
    <source>
        <dbReference type="EMBL" id="QDU69664.1"/>
    </source>
</evidence>
<feature type="transmembrane region" description="Helical" evidence="1">
    <location>
        <begin position="480"/>
        <end position="499"/>
    </location>
</feature>
<dbReference type="KEGG" id="pbap:Pla133_47850"/>
<feature type="transmembrane region" description="Helical" evidence="1">
    <location>
        <begin position="391"/>
        <end position="414"/>
    </location>
</feature>
<feature type="transmembrane region" description="Helical" evidence="1">
    <location>
        <begin position="246"/>
        <end position="263"/>
    </location>
</feature>
<feature type="transmembrane region" description="Helical" evidence="1">
    <location>
        <begin position="420"/>
        <end position="438"/>
    </location>
</feature>
<evidence type="ECO:0000313" key="3">
    <source>
        <dbReference type="Proteomes" id="UP000316921"/>
    </source>
</evidence>
<dbReference type="AlphaFoldDB" id="A0A518BRQ5"/>
<dbReference type="EMBL" id="CP036287">
    <property type="protein sequence ID" value="QDU69664.1"/>
    <property type="molecule type" value="Genomic_DNA"/>
</dbReference>
<feature type="transmembrane region" description="Helical" evidence="1">
    <location>
        <begin position="52"/>
        <end position="73"/>
    </location>
</feature>
<dbReference type="Proteomes" id="UP000316921">
    <property type="component" value="Chromosome"/>
</dbReference>
<keyword evidence="1" id="KW-0472">Membrane</keyword>
<accession>A0A518BRQ5</accession>
<organism evidence="2 3">
    <name type="scientific">Engelhardtia mirabilis</name>
    <dbReference type="NCBI Taxonomy" id="2528011"/>
    <lineage>
        <taxon>Bacteria</taxon>
        <taxon>Pseudomonadati</taxon>
        <taxon>Planctomycetota</taxon>
        <taxon>Planctomycetia</taxon>
        <taxon>Planctomycetia incertae sedis</taxon>
        <taxon>Engelhardtia</taxon>
    </lineage>
</organism>
<keyword evidence="3" id="KW-1185">Reference proteome</keyword>
<gene>
    <name evidence="2" type="ORF">Pla133_47850</name>
</gene>